<dbReference type="InterPro" id="IPR050430">
    <property type="entry name" value="Peptidase_S1"/>
</dbReference>
<dbReference type="InterPro" id="IPR033116">
    <property type="entry name" value="TRYPSIN_SER"/>
</dbReference>
<dbReference type="KEGG" id="soy:115876929"/>
<keyword evidence="5" id="KW-1015">Disulfide bond</keyword>
<evidence type="ECO:0000256" key="5">
    <source>
        <dbReference type="ARBA" id="ARBA00023157"/>
    </source>
</evidence>
<dbReference type="GeneID" id="115876929"/>
<reference evidence="11" key="1">
    <citation type="submission" date="2025-08" db="UniProtKB">
        <authorList>
            <consortium name="RefSeq"/>
        </authorList>
    </citation>
    <scope>IDENTIFICATION</scope>
    <source>
        <tissue evidence="11">Gonads</tissue>
    </source>
</reference>
<dbReference type="PANTHER" id="PTHR24276">
    <property type="entry name" value="POLYSERASE-RELATED"/>
    <property type="match status" value="1"/>
</dbReference>
<dbReference type="PROSITE" id="PS00135">
    <property type="entry name" value="TRYPSIN_SER"/>
    <property type="match status" value="1"/>
</dbReference>
<evidence type="ECO:0000313" key="10">
    <source>
        <dbReference type="Proteomes" id="UP000504635"/>
    </source>
</evidence>
<dbReference type="PRINTS" id="PR00722">
    <property type="entry name" value="CHYMOTRYPSIN"/>
</dbReference>
<dbReference type="FunCoup" id="A0A6J2XC75">
    <property type="interactions" value="21"/>
</dbReference>
<comment type="similarity">
    <text evidence="1">Belongs to the peptidase S1 family.</text>
</comment>
<dbReference type="Gene3D" id="2.40.10.10">
    <property type="entry name" value="Trypsin-like serine proteases"/>
    <property type="match status" value="1"/>
</dbReference>
<proteinExistence type="inferred from homology"/>
<dbReference type="Proteomes" id="UP000504635">
    <property type="component" value="Unplaced"/>
</dbReference>
<name>A0A6J2XC75_SITOR</name>
<dbReference type="RefSeq" id="XP_030748837.1">
    <property type="nucleotide sequence ID" value="XM_030892977.1"/>
</dbReference>
<sequence length="309" mass="34664">MCPKTIIVVILILGFIEKVSCLPLKIRKKLLKSLEFYESDAQLRVLGGFTCSTLEFPFLVSISYDKGDRYYIKCGGTLLSEFWVLTASHCLTGDFDLVIFAGVNRPSGPYVRDAHRKILHPDFNPHTFFNDIGLIKLANPLPKSKYIDYVKIPKMLLVPTYLEEICSRALVMGWGIMNRDRHNPQLPARVNLQCAFIPYLSLDECKYSLWNIDETKMCTFSAEGIDTCQGDSGGPLLCGVSQIGVVSWGVDCGDGMHPGVYSRVDMYLDFINKIMTERDSPNIVALACPVGGVFLTVLHCILMFSLYLF</sequence>
<evidence type="ECO:0000256" key="2">
    <source>
        <dbReference type="ARBA" id="ARBA00022670"/>
    </source>
</evidence>
<dbReference type="SMART" id="SM00020">
    <property type="entry name" value="Tryp_SPc"/>
    <property type="match status" value="1"/>
</dbReference>
<evidence type="ECO:0000256" key="3">
    <source>
        <dbReference type="ARBA" id="ARBA00022801"/>
    </source>
</evidence>
<dbReference type="PROSITE" id="PS00134">
    <property type="entry name" value="TRYPSIN_HIS"/>
    <property type="match status" value="1"/>
</dbReference>
<dbReference type="OrthoDB" id="6755574at2759"/>
<evidence type="ECO:0000259" key="9">
    <source>
        <dbReference type="PROSITE" id="PS50240"/>
    </source>
</evidence>
<dbReference type="PANTHER" id="PTHR24276:SF98">
    <property type="entry name" value="FI18310P1-RELATED"/>
    <property type="match status" value="1"/>
</dbReference>
<accession>A0A6J2XC75</accession>
<dbReference type="InterPro" id="IPR001254">
    <property type="entry name" value="Trypsin_dom"/>
</dbReference>
<organism evidence="10 11">
    <name type="scientific">Sitophilus oryzae</name>
    <name type="common">Rice weevil</name>
    <name type="synonym">Curculio oryzae</name>
    <dbReference type="NCBI Taxonomy" id="7048"/>
    <lineage>
        <taxon>Eukaryota</taxon>
        <taxon>Metazoa</taxon>
        <taxon>Ecdysozoa</taxon>
        <taxon>Arthropoda</taxon>
        <taxon>Hexapoda</taxon>
        <taxon>Insecta</taxon>
        <taxon>Pterygota</taxon>
        <taxon>Neoptera</taxon>
        <taxon>Endopterygota</taxon>
        <taxon>Coleoptera</taxon>
        <taxon>Polyphaga</taxon>
        <taxon>Cucujiformia</taxon>
        <taxon>Curculionidae</taxon>
        <taxon>Dryophthorinae</taxon>
        <taxon>Sitophilus</taxon>
    </lineage>
</organism>
<keyword evidence="8" id="KW-0732">Signal</keyword>
<gene>
    <name evidence="11" type="primary">LOC115876929</name>
</gene>
<dbReference type="GO" id="GO:0006508">
    <property type="term" value="P:proteolysis"/>
    <property type="evidence" value="ECO:0007669"/>
    <property type="project" value="UniProtKB-KW"/>
</dbReference>
<dbReference type="SUPFAM" id="SSF50494">
    <property type="entry name" value="Trypsin-like serine proteases"/>
    <property type="match status" value="1"/>
</dbReference>
<dbReference type="GO" id="GO:0004252">
    <property type="term" value="F:serine-type endopeptidase activity"/>
    <property type="evidence" value="ECO:0007669"/>
    <property type="project" value="InterPro"/>
</dbReference>
<dbReference type="InParanoid" id="A0A6J2XC75"/>
<dbReference type="InterPro" id="IPR018114">
    <property type="entry name" value="TRYPSIN_HIS"/>
</dbReference>
<evidence type="ECO:0000313" key="11">
    <source>
        <dbReference type="RefSeq" id="XP_030748837.1"/>
    </source>
</evidence>
<dbReference type="AlphaFoldDB" id="A0A6J2XC75"/>
<evidence type="ECO:0000256" key="4">
    <source>
        <dbReference type="ARBA" id="ARBA00022825"/>
    </source>
</evidence>
<keyword evidence="7" id="KW-0812">Transmembrane</keyword>
<dbReference type="CDD" id="cd00190">
    <property type="entry name" value="Tryp_SPc"/>
    <property type="match status" value="1"/>
</dbReference>
<evidence type="ECO:0000256" key="6">
    <source>
        <dbReference type="RuleBase" id="RU363034"/>
    </source>
</evidence>
<feature type="signal peptide" evidence="8">
    <location>
        <begin position="1"/>
        <end position="21"/>
    </location>
</feature>
<dbReference type="InterPro" id="IPR009003">
    <property type="entry name" value="Peptidase_S1_PA"/>
</dbReference>
<dbReference type="InterPro" id="IPR043504">
    <property type="entry name" value="Peptidase_S1_PA_chymotrypsin"/>
</dbReference>
<feature type="domain" description="Peptidase S1" evidence="9">
    <location>
        <begin position="45"/>
        <end position="276"/>
    </location>
</feature>
<evidence type="ECO:0000256" key="7">
    <source>
        <dbReference type="SAM" id="Phobius"/>
    </source>
</evidence>
<dbReference type="Pfam" id="PF00089">
    <property type="entry name" value="Trypsin"/>
    <property type="match status" value="1"/>
</dbReference>
<feature type="transmembrane region" description="Helical" evidence="7">
    <location>
        <begin position="283"/>
        <end position="308"/>
    </location>
</feature>
<evidence type="ECO:0000256" key="8">
    <source>
        <dbReference type="SAM" id="SignalP"/>
    </source>
</evidence>
<dbReference type="InterPro" id="IPR001314">
    <property type="entry name" value="Peptidase_S1A"/>
</dbReference>
<feature type="chain" id="PRO_5026953972" evidence="8">
    <location>
        <begin position="22"/>
        <end position="309"/>
    </location>
</feature>
<keyword evidence="10" id="KW-1185">Reference proteome</keyword>
<dbReference type="PROSITE" id="PS50240">
    <property type="entry name" value="TRYPSIN_DOM"/>
    <property type="match status" value="1"/>
</dbReference>
<keyword evidence="7" id="KW-0472">Membrane</keyword>
<keyword evidence="2 6" id="KW-0645">Protease</keyword>
<protein>
    <submittedName>
        <fullName evidence="11">Trypsin-like</fullName>
    </submittedName>
</protein>
<keyword evidence="4 6" id="KW-0720">Serine protease</keyword>
<keyword evidence="7" id="KW-1133">Transmembrane helix</keyword>
<evidence type="ECO:0000256" key="1">
    <source>
        <dbReference type="ARBA" id="ARBA00007664"/>
    </source>
</evidence>
<keyword evidence="3 6" id="KW-0378">Hydrolase</keyword>